<dbReference type="InterPro" id="IPR014729">
    <property type="entry name" value="Rossmann-like_a/b/a_fold"/>
</dbReference>
<dbReference type="InterPro" id="IPR006015">
    <property type="entry name" value="Universal_stress_UspA"/>
</dbReference>
<comment type="caution">
    <text evidence="3">The sequence shown here is derived from an EMBL/GenBank/DDBJ whole genome shotgun (WGS) entry which is preliminary data.</text>
</comment>
<dbReference type="Proteomes" id="UP000243507">
    <property type="component" value="Unassembled WGS sequence"/>
</dbReference>
<dbReference type="RefSeq" id="WP_096429769.1">
    <property type="nucleotide sequence ID" value="NZ_NTJD01000001.1"/>
</dbReference>
<dbReference type="SUPFAM" id="SSF52402">
    <property type="entry name" value="Adenine nucleotide alpha hydrolases-like"/>
    <property type="match status" value="1"/>
</dbReference>
<accession>A0A2A4CTZ7</accession>
<dbReference type="Gene3D" id="3.40.50.620">
    <property type="entry name" value="HUPs"/>
    <property type="match status" value="1"/>
</dbReference>
<dbReference type="CDD" id="cd00293">
    <property type="entry name" value="USP-like"/>
    <property type="match status" value="1"/>
</dbReference>
<feature type="domain" description="UspA" evidence="2">
    <location>
        <begin position="1"/>
        <end position="140"/>
    </location>
</feature>
<evidence type="ECO:0000313" key="3">
    <source>
        <dbReference type="EMBL" id="PCD77758.1"/>
    </source>
</evidence>
<dbReference type="EMBL" id="NTJD01000001">
    <property type="protein sequence ID" value="PCD77758.1"/>
    <property type="molecule type" value="Genomic_DNA"/>
</dbReference>
<evidence type="ECO:0000313" key="4">
    <source>
        <dbReference type="Proteomes" id="UP000243507"/>
    </source>
</evidence>
<dbReference type="PRINTS" id="PR01438">
    <property type="entry name" value="UNVRSLSTRESS"/>
</dbReference>
<gene>
    <name evidence="3" type="ORF">CLN94_00060</name>
</gene>
<keyword evidence="4" id="KW-1185">Reference proteome</keyword>
<evidence type="ECO:0000259" key="2">
    <source>
        <dbReference type="Pfam" id="PF00582"/>
    </source>
</evidence>
<dbReference type="PANTHER" id="PTHR46268:SF6">
    <property type="entry name" value="UNIVERSAL STRESS PROTEIN UP12"/>
    <property type="match status" value="1"/>
</dbReference>
<name>A0A2A4CTZ7_9RHOB</name>
<dbReference type="InterPro" id="IPR006016">
    <property type="entry name" value="UspA"/>
</dbReference>
<dbReference type="AlphaFoldDB" id="A0A2A4CTZ7"/>
<dbReference type="Pfam" id="PF00582">
    <property type="entry name" value="Usp"/>
    <property type="match status" value="1"/>
</dbReference>
<proteinExistence type="inferred from homology"/>
<sequence length="141" mass="15226">MAKTILLPVDLGNGVENTNALAAALEILGEGGLLHVVTVMPDFGLPQVSGFFRKGYEKDALAAMGQALTDWVKANVPDNVVVHPHVLHGTIYDEILRAANKLKVDVIVIGSHRPELKDYLLGPNAARVVRHATQSVYVVRN</sequence>
<evidence type="ECO:0000256" key="1">
    <source>
        <dbReference type="ARBA" id="ARBA00008791"/>
    </source>
</evidence>
<dbReference type="PANTHER" id="PTHR46268">
    <property type="entry name" value="STRESS RESPONSE PROTEIN NHAX"/>
    <property type="match status" value="1"/>
</dbReference>
<reference evidence="3 4" key="1">
    <citation type="submission" date="2017-09" db="EMBL/GenBank/DDBJ databases">
        <title>A multilocus sequence analysis scheme for characterization of bacteria in the genus Thioclava.</title>
        <authorList>
            <person name="Liu Y."/>
            <person name="Shao Z."/>
        </authorList>
    </citation>
    <scope>NUCLEOTIDE SEQUENCE [LARGE SCALE GENOMIC DNA]</scope>
    <source>
        <strain evidence="3 4">CAU 1312</strain>
    </source>
</reference>
<comment type="similarity">
    <text evidence="1">Belongs to the universal stress protein A family.</text>
</comment>
<dbReference type="OrthoDB" id="9792500at2"/>
<protein>
    <submittedName>
        <fullName evidence="3">Universal stress protein UspA</fullName>
    </submittedName>
</protein>
<organism evidence="3 4">
    <name type="scientific">Pseudothioclava arenosa</name>
    <dbReference type="NCBI Taxonomy" id="1795308"/>
    <lineage>
        <taxon>Bacteria</taxon>
        <taxon>Pseudomonadati</taxon>
        <taxon>Pseudomonadota</taxon>
        <taxon>Alphaproteobacteria</taxon>
        <taxon>Rhodobacterales</taxon>
        <taxon>Paracoccaceae</taxon>
        <taxon>Pseudothioclava</taxon>
    </lineage>
</organism>